<proteinExistence type="predicted"/>
<feature type="transmembrane region" description="Helical" evidence="1">
    <location>
        <begin position="213"/>
        <end position="238"/>
    </location>
</feature>
<comment type="caution">
    <text evidence="2">The sequence shown here is derived from an EMBL/GenBank/DDBJ whole genome shotgun (WGS) entry which is preliminary data.</text>
</comment>
<accession>A0AA36G9M8</accession>
<protein>
    <submittedName>
        <fullName evidence="2">Uncharacterized protein</fullName>
    </submittedName>
</protein>
<feature type="transmembrane region" description="Helical" evidence="1">
    <location>
        <begin position="33"/>
        <end position="54"/>
    </location>
</feature>
<sequence length="343" mass="38365">MDFYIVYRQTILQNDTELGGWLAATLKPFTCGYLNYLSVVLLALCGYLFFALLASARSDRFYSNGFILALVLIPFWQTVLLLFHELLGDVPLSYLGIGYPTQFLVWHLLGTVSFVAAPICTFLYISTHMLGFIDKKPYSGVFVYVLIVIFAVLLAVLLYWVDNATVFHGVSALITVLPLLLHVATLAIGLMFCFGACAASFRISMKKYYKPAAFVCALVAFAGYRIFIHSRFVLTVIYQPLTSKEIKNFVLDWPTMPAYVVLFGVLFPGFLVILCMAFFVPYRSPLKALRGLLCGRYLRGHRHYPIQNARVASGDIVPIVVKEVMPDKNSLSSSSSTTITTLK</sequence>
<feature type="transmembrane region" description="Helical" evidence="1">
    <location>
        <begin position="61"/>
        <end position="83"/>
    </location>
</feature>
<organism evidence="2 3">
    <name type="scientific">Mesorhabditis spiculigera</name>
    <dbReference type="NCBI Taxonomy" id="96644"/>
    <lineage>
        <taxon>Eukaryota</taxon>
        <taxon>Metazoa</taxon>
        <taxon>Ecdysozoa</taxon>
        <taxon>Nematoda</taxon>
        <taxon>Chromadorea</taxon>
        <taxon>Rhabditida</taxon>
        <taxon>Rhabditina</taxon>
        <taxon>Rhabditomorpha</taxon>
        <taxon>Rhabditoidea</taxon>
        <taxon>Rhabditidae</taxon>
        <taxon>Mesorhabditinae</taxon>
        <taxon>Mesorhabditis</taxon>
    </lineage>
</organism>
<keyword evidence="1" id="KW-1133">Transmembrane helix</keyword>
<feature type="transmembrane region" description="Helical" evidence="1">
    <location>
        <begin position="103"/>
        <end position="125"/>
    </location>
</feature>
<evidence type="ECO:0000256" key="1">
    <source>
        <dbReference type="SAM" id="Phobius"/>
    </source>
</evidence>
<feature type="non-terminal residue" evidence="2">
    <location>
        <position position="1"/>
    </location>
</feature>
<evidence type="ECO:0000313" key="3">
    <source>
        <dbReference type="Proteomes" id="UP001177023"/>
    </source>
</evidence>
<dbReference type="EMBL" id="CATQJA010002691">
    <property type="protein sequence ID" value="CAJ0584330.1"/>
    <property type="molecule type" value="Genomic_DNA"/>
</dbReference>
<keyword evidence="1" id="KW-0472">Membrane</keyword>
<keyword evidence="1" id="KW-0812">Transmembrane</keyword>
<dbReference type="Proteomes" id="UP001177023">
    <property type="component" value="Unassembled WGS sequence"/>
</dbReference>
<feature type="transmembrane region" description="Helical" evidence="1">
    <location>
        <begin position="137"/>
        <end position="161"/>
    </location>
</feature>
<feature type="transmembrane region" description="Helical" evidence="1">
    <location>
        <begin position="258"/>
        <end position="280"/>
    </location>
</feature>
<dbReference type="AlphaFoldDB" id="A0AA36G9M8"/>
<feature type="transmembrane region" description="Helical" evidence="1">
    <location>
        <begin position="173"/>
        <end position="201"/>
    </location>
</feature>
<keyword evidence="3" id="KW-1185">Reference proteome</keyword>
<evidence type="ECO:0000313" key="2">
    <source>
        <dbReference type="EMBL" id="CAJ0584330.1"/>
    </source>
</evidence>
<gene>
    <name evidence="2" type="ORF">MSPICULIGERA_LOCUS22389</name>
</gene>
<reference evidence="2" key="1">
    <citation type="submission" date="2023-06" db="EMBL/GenBank/DDBJ databases">
        <authorList>
            <person name="Delattre M."/>
        </authorList>
    </citation>
    <scope>NUCLEOTIDE SEQUENCE</scope>
    <source>
        <strain evidence="2">AF72</strain>
    </source>
</reference>
<name>A0AA36G9M8_9BILA</name>